<name>A0A429Y4W1_9BACI</name>
<evidence type="ECO:0000313" key="8">
    <source>
        <dbReference type="Proteomes" id="UP000287156"/>
    </source>
</evidence>
<keyword evidence="5 6" id="KW-0472">Membrane</keyword>
<feature type="transmembrane region" description="Helical" evidence="6">
    <location>
        <begin position="66"/>
        <end position="89"/>
    </location>
</feature>
<evidence type="ECO:0000256" key="5">
    <source>
        <dbReference type="ARBA" id="ARBA00023136"/>
    </source>
</evidence>
<dbReference type="PANTHER" id="PTHR43370:SF1">
    <property type="entry name" value="GUANOSINE ABC TRANSPORTER PERMEASE PROTEIN NUPQ"/>
    <property type="match status" value="1"/>
</dbReference>
<keyword evidence="8" id="KW-1185">Reference proteome</keyword>
<accession>A0A429Y4W1</accession>
<dbReference type="OrthoDB" id="9792579at2"/>
<evidence type="ECO:0000256" key="3">
    <source>
        <dbReference type="ARBA" id="ARBA00022692"/>
    </source>
</evidence>
<comment type="subcellular location">
    <subcellularLocation>
        <location evidence="1">Cell membrane</location>
        <topology evidence="1">Multi-pass membrane protein</topology>
    </subcellularLocation>
</comment>
<feature type="transmembrane region" description="Helical" evidence="6">
    <location>
        <begin position="95"/>
        <end position="114"/>
    </location>
</feature>
<evidence type="ECO:0000256" key="2">
    <source>
        <dbReference type="ARBA" id="ARBA00022475"/>
    </source>
</evidence>
<dbReference type="InterPro" id="IPR001851">
    <property type="entry name" value="ABC_transp_permease"/>
</dbReference>
<sequence>MWSSLWGQIVDLTIVVILLRSTTPILLAALGGLISDVTGVTNIGLEGLMLVSAFTSIAVGSVTGYWSVGMVSGVIICVLLSYAMGFFHLKMKVDIIITGFAINMFGSSVTIFLMSKFFEATGSINPSGLKKIPIVNIPVIKDIPFLGKILSGHSLMVWIGLVSVAVVFIMLYRTPYGVHLRAIGESPQAASSLGIPVHRLQYSALAWSGVFVGLAGAFMSMGMTGMFVKDMTAGTGFLALAVVLLGNRNPIGILVGSLIFGFAKAMETLLQTIPNSPIPSQFVQMLPYIVTILALVVYAVRKHGRQLDSLSEASTGPASTPAPK</sequence>
<evidence type="ECO:0000256" key="6">
    <source>
        <dbReference type="SAM" id="Phobius"/>
    </source>
</evidence>
<dbReference type="Proteomes" id="UP000287156">
    <property type="component" value="Unassembled WGS sequence"/>
</dbReference>
<dbReference type="Pfam" id="PF02653">
    <property type="entry name" value="BPD_transp_2"/>
    <property type="match status" value="1"/>
</dbReference>
<reference evidence="7" key="1">
    <citation type="submission" date="2018-12" db="EMBL/GenBank/DDBJ databases">
        <authorList>
            <person name="Sun L."/>
            <person name="Chen Z."/>
        </authorList>
    </citation>
    <scope>NUCLEOTIDE SEQUENCE [LARGE SCALE GENOMIC DNA]</scope>
    <source>
        <strain evidence="7">3-2-2</strain>
    </source>
</reference>
<dbReference type="AlphaFoldDB" id="A0A429Y4W1"/>
<dbReference type="CDD" id="cd06580">
    <property type="entry name" value="TM_PBP1_transp_TpRbsC_like"/>
    <property type="match status" value="1"/>
</dbReference>
<evidence type="ECO:0000256" key="4">
    <source>
        <dbReference type="ARBA" id="ARBA00022989"/>
    </source>
</evidence>
<keyword evidence="4 6" id="KW-1133">Transmembrane helix</keyword>
<feature type="transmembrane region" description="Helical" evidence="6">
    <location>
        <begin position="12"/>
        <end position="34"/>
    </location>
</feature>
<proteinExistence type="predicted"/>
<feature type="transmembrane region" description="Helical" evidence="6">
    <location>
        <begin position="204"/>
        <end position="225"/>
    </location>
</feature>
<feature type="transmembrane region" description="Helical" evidence="6">
    <location>
        <begin position="40"/>
        <end position="59"/>
    </location>
</feature>
<comment type="caution">
    <text evidence="7">The sequence shown here is derived from an EMBL/GenBank/DDBJ whole genome shotgun (WGS) entry which is preliminary data.</text>
</comment>
<protein>
    <submittedName>
        <fullName evidence="7">ABC transporter permease</fullName>
    </submittedName>
</protein>
<dbReference type="PANTHER" id="PTHR43370">
    <property type="entry name" value="SUGAR ABC TRANSPORTER INTEGRAL MEMBRANE PROTEIN-RELATED"/>
    <property type="match status" value="1"/>
</dbReference>
<keyword evidence="2" id="KW-1003">Cell membrane</keyword>
<organism evidence="7 8">
    <name type="scientific">Siminovitchia acidinfaciens</name>
    <dbReference type="NCBI Taxonomy" id="2321395"/>
    <lineage>
        <taxon>Bacteria</taxon>
        <taxon>Bacillati</taxon>
        <taxon>Bacillota</taxon>
        <taxon>Bacilli</taxon>
        <taxon>Bacillales</taxon>
        <taxon>Bacillaceae</taxon>
        <taxon>Siminovitchia</taxon>
    </lineage>
</organism>
<evidence type="ECO:0000256" key="1">
    <source>
        <dbReference type="ARBA" id="ARBA00004651"/>
    </source>
</evidence>
<dbReference type="GO" id="GO:0022857">
    <property type="term" value="F:transmembrane transporter activity"/>
    <property type="evidence" value="ECO:0007669"/>
    <property type="project" value="InterPro"/>
</dbReference>
<keyword evidence="3 6" id="KW-0812">Transmembrane</keyword>
<evidence type="ECO:0000313" key="7">
    <source>
        <dbReference type="EMBL" id="RST76379.1"/>
    </source>
</evidence>
<feature type="transmembrane region" description="Helical" evidence="6">
    <location>
        <begin position="282"/>
        <end position="300"/>
    </location>
</feature>
<feature type="transmembrane region" description="Helical" evidence="6">
    <location>
        <begin position="237"/>
        <end position="262"/>
    </location>
</feature>
<dbReference type="EMBL" id="QYTV02000002">
    <property type="protein sequence ID" value="RST76379.1"/>
    <property type="molecule type" value="Genomic_DNA"/>
</dbReference>
<dbReference type="GO" id="GO:0005886">
    <property type="term" value="C:plasma membrane"/>
    <property type="evidence" value="ECO:0007669"/>
    <property type="project" value="UniProtKB-SubCell"/>
</dbReference>
<feature type="transmembrane region" description="Helical" evidence="6">
    <location>
        <begin position="155"/>
        <end position="172"/>
    </location>
</feature>
<dbReference type="RefSeq" id="WP_126048816.1">
    <property type="nucleotide sequence ID" value="NZ_QYTV02000002.1"/>
</dbReference>
<gene>
    <name evidence="7" type="ORF">D4T97_006320</name>
</gene>